<name>A0AAV1ZLU9_9ARAC</name>
<proteinExistence type="predicted"/>
<feature type="region of interest" description="Disordered" evidence="4">
    <location>
        <begin position="412"/>
        <end position="482"/>
    </location>
</feature>
<evidence type="ECO:0000256" key="4">
    <source>
        <dbReference type="SAM" id="MobiDB-lite"/>
    </source>
</evidence>
<feature type="compositionally biased region" description="Basic and acidic residues" evidence="4">
    <location>
        <begin position="1001"/>
        <end position="1011"/>
    </location>
</feature>
<dbReference type="FunFam" id="1.20.900.10:FF:000003">
    <property type="entry name" value="Rho guanine nucleotide exchange factor 10 like"/>
    <property type="match status" value="1"/>
</dbReference>
<evidence type="ECO:0000256" key="1">
    <source>
        <dbReference type="ARBA" id="ARBA00022553"/>
    </source>
</evidence>
<dbReference type="Proteomes" id="UP001497382">
    <property type="component" value="Unassembled WGS sequence"/>
</dbReference>
<feature type="region of interest" description="Disordered" evidence="4">
    <location>
        <begin position="1093"/>
        <end position="1145"/>
    </location>
</feature>
<dbReference type="PROSITE" id="PS50010">
    <property type="entry name" value="DH_2"/>
    <property type="match status" value="1"/>
</dbReference>
<dbReference type="InterPro" id="IPR035899">
    <property type="entry name" value="DBL_dom_sf"/>
</dbReference>
<gene>
    <name evidence="6" type="ORF">LARSCL_LOCUS6554</name>
</gene>
<dbReference type="Pfam" id="PF00621">
    <property type="entry name" value="RhoGEF"/>
    <property type="match status" value="1"/>
</dbReference>
<dbReference type="PANTHER" id="PTHR12877:SF15">
    <property type="entry name" value="RHO GUANINE NUCLEOTIDE EXCHANGE FACTOR 17"/>
    <property type="match status" value="1"/>
</dbReference>
<keyword evidence="3" id="KW-0175">Coiled coil</keyword>
<dbReference type="InterPro" id="IPR001849">
    <property type="entry name" value="PH_domain"/>
</dbReference>
<feature type="compositionally biased region" description="Polar residues" evidence="4">
    <location>
        <begin position="558"/>
        <end position="568"/>
    </location>
</feature>
<feature type="compositionally biased region" description="Acidic residues" evidence="4">
    <location>
        <begin position="1686"/>
        <end position="1698"/>
    </location>
</feature>
<sequence>MTSEASPRLPSPAPAPVSVKALAQEIEARSGTPGKGFIPKSSPPVAPSARTLQQHIGSQESTTSSSLSASPLRNITDYLSPGPSRRCSEGDIFLRCKPRPPPVAPKQRRVSLEQGSLPAVPERRTTLSRVLENSHLAPASVCQTENTSKFASFTNAVESGVTCRAEAADDFSPAIFSRSLPASSATTKQLQSPLDDIITSLEKICDEFTLPEKVSKRPERVGRRYSTADSYLDSSSYQRGNDDVFEKKQITSNASQQTSGNCRILNHSRQCPCEHAGSQDGLGTRDNPLKPSEYEFLKSTFDYVNPTFVQDDDEESEPVIYRSTLQFTPKPPDRHAVSATLQVSSPKRSPPYRVERSASSCSNNHSAGFYQNFQSKDSSDNNAIWRKSGDVQTTILDRSPGDLQIQTVRSDQRQALNKDDKQRDEACPTSDSDPKLRKPVVASKPELPKVLTSSLVSQNTESLRVKGKKAHDGARRDSSPSEELEIVKNILANLDFDKYKRRASLETDRRASDMEEKSPKPPRAQKSSSAKFKDLLDLLKPSSDCPKDSNKRPFGLCRSSSFSNTEENTFMEDREKSEELPEAPKMSTLPRGKSKTKHQPVMKVTSPPAVPAVASCPSIVKLESRVSTSDTRNPDAAYDEGLVSDSEMGPGAYVTAYVSCVTSSSSSHPSGRPGHFRSASDNVTSATSLLIPEVRMKKTSSAERLWSTVSSRINGTEKRKRRKGVGSKQQPDGTTVQSSPVKSGTGRSLTYPPQRKSSTSEEEQEYTSVDSNGLKSLKLLTAGLMGSDADAMRLLSDLSLADSHLCPSEGTVDETYQDVVDSVMHSPSETQYLSVDEHSSSGNNKPHKKKHHSDPGGEACSPGSGDGFMTDTIGSSRSEPELGGNDTLTTISSSCSSTSSETSSRATQTSHQSDDSQHHQLKLVIDGHVSKAGQVCWQGRAASSGSLTSGATPNSRFLFPDLDSSSQRLAIENNPASKSPQEQRRYSKRRLRGPYGEMLEEEMRKSGEKQKAAYSDLSFLQDISDIRSKNQDASTTTEHMPQQNRPNMFVSSQSLDDDSTTSSRNELAMCVTPKRKISANYPLLTDGEHVPIASDEDISSAKPTPEAPTPKLDKAIDKDNTSDSKTSPQQKVKSDSSRTSSQDRQLDTRTHVVYEILETEKSYVDSLQTLVTKYMGALKSTDYNGVVEGGIVDEIFFQIPEILSIHEEFLEGLQQRCSNWDVKYTVGDLFVEAFTKQQVIDTYTAFINNWKCAKDATKIATQAKPAFARFLEVMSREHKGKLALDALLIMPVQRIPRYELLIKELLKHTNMDHPDHHLLVQAQKEVHDLAVKINRVEREAFQIEQMQQRVREIEQHIEGVVDLCMPDRAFIRHDVVTIPGGLGTKKERCLFLFSDILLITSIKRKSTAMRKPSSTPSPSPSQSPFTVLDSNKYKLLTRFSLESMEISKSTDVSLKKAMRDIATLEEDIHILNQIKELVGKLSSPHQALEDVVRDLTNGVSKQMLEKQNSDYSLISLELTVTTQERVDNLTIQFTSPERRAVWSAAFNEAKQKLAVSTGRRLPPELKKAMPIRKTRAGLQFTCAAATLGCNQQGLREVWVCNSDGYVGQVCVLSLLPEPTVMSCNGVCNARILTIAAIPAACTMISDKSRWRAPVTEAAGVSIEVEEVVEESSEELANNGNIQLDSDSSDDDDDSELPDDEKGKDENRKRGNSIPREEGQDDMDHKQPTMWLGTEDGCVHVYHSSDNIRTKKNKIKIQHSAAIQCIIYLDNRVFVSIANGEVHIYRKESDGGWSTSDPQKVTIGSSSAPVTIMLAVAGKLWCGCQNFIHVLNTSSLLIEHSFAVSSDTTRYVLCMVTSGLGVWVTVTPSAVVRLFHATSYEPLLDVNVAPTVAKILSAATDDIIKQHKSACLRVTAMLACKDLLWIGTSAGVILTLPLPHLTSTTLNVDVIPTVTGLPHGHTGHVRFLTCVEAMPGVSMDPAGYNKYSFRSTKPKENTSGRRASTSAASTASNKLLVISGGDGYEDFSSSSGLGEQAGHDDSTNHLLLWHV</sequence>
<keyword evidence="7" id="KW-1185">Reference proteome</keyword>
<dbReference type="GO" id="GO:0030036">
    <property type="term" value="P:actin cytoskeleton organization"/>
    <property type="evidence" value="ECO:0007669"/>
    <property type="project" value="TreeGrafter"/>
</dbReference>
<feature type="compositionally biased region" description="Polar residues" evidence="4">
    <location>
        <begin position="679"/>
        <end position="688"/>
    </location>
</feature>
<protein>
    <recommendedName>
        <fullName evidence="5">DH domain-containing protein</fullName>
    </recommendedName>
</protein>
<feature type="region of interest" description="Disordered" evidence="4">
    <location>
        <begin position="832"/>
        <end position="923"/>
    </location>
</feature>
<feature type="compositionally biased region" description="Polar residues" evidence="4">
    <location>
        <begin position="1031"/>
        <end position="1050"/>
    </location>
</feature>
<evidence type="ECO:0000256" key="2">
    <source>
        <dbReference type="ARBA" id="ARBA00022658"/>
    </source>
</evidence>
<feature type="region of interest" description="Disordered" evidence="4">
    <location>
        <begin position="27"/>
        <end position="119"/>
    </location>
</feature>
<feature type="compositionally biased region" description="Basic and acidic residues" evidence="4">
    <location>
        <begin position="1111"/>
        <end position="1122"/>
    </location>
</feature>
<dbReference type="InterPro" id="IPR011993">
    <property type="entry name" value="PH-like_dom_sf"/>
</dbReference>
<dbReference type="PROSITE" id="PS00741">
    <property type="entry name" value="DH_1"/>
    <property type="match status" value="1"/>
</dbReference>
<feature type="region of interest" description="Disordered" evidence="4">
    <location>
        <begin position="701"/>
        <end position="770"/>
    </location>
</feature>
<evidence type="ECO:0000259" key="5">
    <source>
        <dbReference type="PROSITE" id="PS50010"/>
    </source>
</evidence>
<dbReference type="GO" id="GO:0051496">
    <property type="term" value="P:positive regulation of stress fiber assembly"/>
    <property type="evidence" value="ECO:0007669"/>
    <property type="project" value="UniProtKB-ARBA"/>
</dbReference>
<feature type="compositionally biased region" description="Low complexity" evidence="4">
    <location>
        <begin position="887"/>
        <end position="910"/>
    </location>
</feature>
<feature type="compositionally biased region" description="Low complexity" evidence="4">
    <location>
        <begin position="58"/>
        <end position="70"/>
    </location>
</feature>
<evidence type="ECO:0000313" key="6">
    <source>
        <dbReference type="EMBL" id="CAL1272730.1"/>
    </source>
</evidence>
<evidence type="ECO:0000313" key="7">
    <source>
        <dbReference type="Proteomes" id="UP001497382"/>
    </source>
</evidence>
<dbReference type="InterPro" id="IPR015943">
    <property type="entry name" value="WD40/YVTN_repeat-like_dom_sf"/>
</dbReference>
<feature type="compositionally biased region" description="Basic and acidic residues" evidence="4">
    <location>
        <begin position="507"/>
        <end position="519"/>
    </location>
</feature>
<feature type="compositionally biased region" description="Low complexity" evidence="4">
    <location>
        <begin position="663"/>
        <end position="673"/>
    </location>
</feature>
<feature type="region of interest" description="Disordered" evidence="4">
    <location>
        <begin position="661"/>
        <end position="688"/>
    </location>
</feature>
<feature type="compositionally biased region" description="Polar residues" evidence="4">
    <location>
        <begin position="966"/>
        <end position="980"/>
    </location>
</feature>
<dbReference type="InterPro" id="IPR039919">
    <property type="entry name" value="ARHGEF10/ARHGEF17"/>
</dbReference>
<accession>A0AAV1ZLU9</accession>
<feature type="compositionally biased region" description="Basic and acidic residues" evidence="4">
    <location>
        <begin position="1699"/>
        <end position="1726"/>
    </location>
</feature>
<dbReference type="SUPFAM" id="SSF50729">
    <property type="entry name" value="PH domain-like"/>
    <property type="match status" value="1"/>
</dbReference>
<comment type="caution">
    <text evidence="6">The sequence shown here is derived from an EMBL/GenBank/DDBJ whole genome shotgun (WGS) entry which is preliminary data.</text>
</comment>
<organism evidence="6 7">
    <name type="scientific">Larinioides sclopetarius</name>
    <dbReference type="NCBI Taxonomy" id="280406"/>
    <lineage>
        <taxon>Eukaryota</taxon>
        <taxon>Metazoa</taxon>
        <taxon>Ecdysozoa</taxon>
        <taxon>Arthropoda</taxon>
        <taxon>Chelicerata</taxon>
        <taxon>Arachnida</taxon>
        <taxon>Araneae</taxon>
        <taxon>Araneomorphae</taxon>
        <taxon>Entelegynae</taxon>
        <taxon>Araneoidea</taxon>
        <taxon>Araneidae</taxon>
        <taxon>Larinioides</taxon>
    </lineage>
</organism>
<dbReference type="InterPro" id="IPR036322">
    <property type="entry name" value="WD40_repeat_dom_sf"/>
</dbReference>
<dbReference type="EMBL" id="CAXIEN010000063">
    <property type="protein sequence ID" value="CAL1272730.1"/>
    <property type="molecule type" value="Genomic_DNA"/>
</dbReference>
<feature type="compositionally biased region" description="Polar residues" evidence="4">
    <location>
        <begin position="451"/>
        <end position="462"/>
    </location>
</feature>
<feature type="region of interest" description="Disordered" evidence="4">
    <location>
        <begin position="966"/>
        <end position="1012"/>
    </location>
</feature>
<dbReference type="InterPro" id="IPR001331">
    <property type="entry name" value="GDS_CDC24_CS"/>
</dbReference>
<dbReference type="PANTHER" id="PTHR12877">
    <property type="entry name" value="RHO GUANINE NUCLEOTIDE EXCHANGE FACTOR"/>
    <property type="match status" value="1"/>
</dbReference>
<evidence type="ECO:0000256" key="3">
    <source>
        <dbReference type="SAM" id="Coils"/>
    </source>
</evidence>
<dbReference type="Gene3D" id="2.30.29.30">
    <property type="entry name" value="Pleckstrin-homology domain (PH domain)/Phosphotyrosine-binding domain (PTB)"/>
    <property type="match status" value="1"/>
</dbReference>
<feature type="region of interest" description="Disordered" evidence="4">
    <location>
        <begin position="507"/>
        <end position="611"/>
    </location>
</feature>
<feature type="compositionally biased region" description="Basic and acidic residues" evidence="4">
    <location>
        <begin position="470"/>
        <end position="479"/>
    </location>
</feature>
<dbReference type="SUPFAM" id="SSF48065">
    <property type="entry name" value="DBL homology domain (DH-domain)"/>
    <property type="match status" value="1"/>
</dbReference>
<dbReference type="GO" id="GO:0005085">
    <property type="term" value="F:guanyl-nucleotide exchange factor activity"/>
    <property type="evidence" value="ECO:0007669"/>
    <property type="project" value="UniProtKB-KW"/>
</dbReference>
<dbReference type="Gene3D" id="1.20.900.10">
    <property type="entry name" value="Dbl homology (DH) domain"/>
    <property type="match status" value="1"/>
</dbReference>
<reference evidence="6 7" key="1">
    <citation type="submission" date="2024-04" db="EMBL/GenBank/DDBJ databases">
        <authorList>
            <person name="Rising A."/>
            <person name="Reimegard J."/>
            <person name="Sonavane S."/>
            <person name="Akerstrom W."/>
            <person name="Nylinder S."/>
            <person name="Hedman E."/>
            <person name="Kallberg Y."/>
        </authorList>
    </citation>
    <scope>NUCLEOTIDE SEQUENCE [LARGE SCALE GENOMIC DNA]</scope>
</reference>
<feature type="region of interest" description="Disordered" evidence="4">
    <location>
        <begin position="1025"/>
        <end position="1064"/>
    </location>
</feature>
<dbReference type="GO" id="GO:0035556">
    <property type="term" value="P:intracellular signal transduction"/>
    <property type="evidence" value="ECO:0007669"/>
    <property type="project" value="InterPro"/>
</dbReference>
<keyword evidence="1" id="KW-0597">Phosphoprotein</keyword>
<keyword evidence="2" id="KW-0344">Guanine-nucleotide releasing factor</keyword>
<feature type="region of interest" description="Disordered" evidence="4">
    <location>
        <begin position="326"/>
        <end position="363"/>
    </location>
</feature>
<dbReference type="Pfam" id="PF19057">
    <property type="entry name" value="PH_19"/>
    <property type="match status" value="1"/>
</dbReference>
<dbReference type="SMART" id="SM00325">
    <property type="entry name" value="RhoGEF"/>
    <property type="match status" value="1"/>
</dbReference>
<dbReference type="CDD" id="cd00160">
    <property type="entry name" value="RhoGEF"/>
    <property type="match status" value="1"/>
</dbReference>
<dbReference type="Gene3D" id="2.130.10.10">
    <property type="entry name" value="YVTN repeat-like/Quinoprotein amine dehydrogenase"/>
    <property type="match status" value="1"/>
</dbReference>
<feature type="region of interest" description="Disordered" evidence="4">
    <location>
        <begin position="624"/>
        <end position="645"/>
    </location>
</feature>
<feature type="region of interest" description="Disordered" evidence="4">
    <location>
        <begin position="1666"/>
        <end position="1729"/>
    </location>
</feature>
<feature type="domain" description="DH" evidence="5">
    <location>
        <begin position="1148"/>
        <end position="1336"/>
    </location>
</feature>
<feature type="coiled-coil region" evidence="3">
    <location>
        <begin position="1319"/>
        <end position="1363"/>
    </location>
</feature>
<dbReference type="Pfam" id="PF19056">
    <property type="entry name" value="WD40_2"/>
    <property type="match status" value="1"/>
</dbReference>
<dbReference type="SUPFAM" id="SSF50978">
    <property type="entry name" value="WD40 repeat-like"/>
    <property type="match status" value="1"/>
</dbReference>
<dbReference type="GO" id="GO:0005737">
    <property type="term" value="C:cytoplasm"/>
    <property type="evidence" value="ECO:0007669"/>
    <property type="project" value="UniProtKB-ARBA"/>
</dbReference>
<dbReference type="InterPro" id="IPR000219">
    <property type="entry name" value="DH_dom"/>
</dbReference>
<feature type="compositionally biased region" description="Polar residues" evidence="4">
    <location>
        <begin position="727"/>
        <end position="748"/>
    </location>
</feature>
<feature type="compositionally biased region" description="Basic and acidic residues" evidence="4">
    <location>
        <begin position="412"/>
        <end position="436"/>
    </location>
</feature>
<dbReference type="SMART" id="SM00233">
    <property type="entry name" value="PH"/>
    <property type="match status" value="1"/>
</dbReference>